<keyword evidence="2" id="KW-0472">Membrane</keyword>
<dbReference type="Proteomes" id="UP000252893">
    <property type="component" value="Unassembled WGS sequence"/>
</dbReference>
<feature type="region of interest" description="Disordered" evidence="3">
    <location>
        <begin position="103"/>
        <end position="124"/>
    </location>
</feature>
<dbReference type="AlphaFoldDB" id="A0A366DPW1"/>
<comment type="similarity">
    <text evidence="1 2">Belongs to the outer membrane factor (OMF) (TC 1.B.17) family.</text>
</comment>
<dbReference type="PROSITE" id="PS51257">
    <property type="entry name" value="PROKAR_LIPOPROTEIN"/>
    <property type="match status" value="1"/>
</dbReference>
<dbReference type="EMBL" id="QNRH01000007">
    <property type="protein sequence ID" value="RBO92127.1"/>
    <property type="molecule type" value="Genomic_DNA"/>
</dbReference>
<dbReference type="InterPro" id="IPR010131">
    <property type="entry name" value="MdtP/NodT-like"/>
</dbReference>
<evidence type="ECO:0000256" key="3">
    <source>
        <dbReference type="SAM" id="MobiDB-lite"/>
    </source>
</evidence>
<keyword evidence="5" id="KW-1185">Reference proteome</keyword>
<dbReference type="PANTHER" id="PTHR30203:SF32">
    <property type="entry name" value="CATION EFFLUX SYSTEM PROTEIN CUSC"/>
    <property type="match status" value="1"/>
</dbReference>
<organism evidence="4 5">
    <name type="scientific">Pseudochrobactrum asaccharolyticum</name>
    <dbReference type="NCBI Taxonomy" id="354351"/>
    <lineage>
        <taxon>Bacteria</taxon>
        <taxon>Pseudomonadati</taxon>
        <taxon>Pseudomonadota</taxon>
        <taxon>Alphaproteobacteria</taxon>
        <taxon>Hyphomicrobiales</taxon>
        <taxon>Brucellaceae</taxon>
        <taxon>Pseudochrobactrum</taxon>
    </lineage>
</organism>
<dbReference type="PANTHER" id="PTHR30203">
    <property type="entry name" value="OUTER MEMBRANE CATION EFFLUX PROTEIN"/>
    <property type="match status" value="1"/>
</dbReference>
<keyword evidence="2 4" id="KW-0449">Lipoprotein</keyword>
<feature type="signal peptide" evidence="2">
    <location>
        <begin position="1"/>
        <end position="19"/>
    </location>
</feature>
<dbReference type="NCBIfam" id="TIGR01845">
    <property type="entry name" value="outer_NodT"/>
    <property type="match status" value="1"/>
</dbReference>
<dbReference type="RefSeq" id="WP_113945577.1">
    <property type="nucleotide sequence ID" value="NZ_JBHEEG010000009.1"/>
</dbReference>
<accession>A0A366DPW1</accession>
<evidence type="ECO:0000256" key="1">
    <source>
        <dbReference type="ARBA" id="ARBA00007613"/>
    </source>
</evidence>
<dbReference type="GO" id="GO:0015562">
    <property type="term" value="F:efflux transmembrane transporter activity"/>
    <property type="evidence" value="ECO:0007669"/>
    <property type="project" value="InterPro"/>
</dbReference>
<dbReference type="SUPFAM" id="SSF56954">
    <property type="entry name" value="Outer membrane efflux proteins (OEP)"/>
    <property type="match status" value="1"/>
</dbReference>
<keyword evidence="2" id="KW-0812">Transmembrane</keyword>
<evidence type="ECO:0000313" key="4">
    <source>
        <dbReference type="EMBL" id="RBO92127.1"/>
    </source>
</evidence>
<dbReference type="InterPro" id="IPR003423">
    <property type="entry name" value="OMP_efflux"/>
</dbReference>
<gene>
    <name evidence="4" type="ORF">DFR47_10726</name>
</gene>
<keyword evidence="2" id="KW-0732">Signal</keyword>
<sequence length="487" mass="51893">MTVLFLRLATLSAMLPALAACVAVGPDYQTPSTVLPLSWSGQKAAPAKPAQLAQWWKRFNDPVLDNLIEQAVANNNDVANAKAKIREARASVQQAGGALYPTLDGKGSAQRSKASGGGESTSLSTGLNTSWEIDLFGANHRAIEAARYGLDAEQENMHAILVTMIGDIASNYADLRGLQARIALTERTVASQRKTAELTRARFNAGDISEVDLANAEGQTSSTEAQIPELKTAYAKSLHRLSVLTGQAPTALTPLLAKTKAVPNVPAIVTAGIPADLLLNRPDLRVAERGYARATATIGQRQAALYPSISLTGNISTAGAQIGDLGKSSSISWGIGPSLSVPIFKGGQLNAAVDIAKASRDQAFINYRKTILTALEEVENASVSLNQRRIQYAKTQKAVQSFRRATNLSRDLYTNGSSSFLDLLTAERSLYSNEGSLIQLKVSLMQDYINLHKALGGGWNGTINADKPEIQDGYTGPHLIKAFPAKV</sequence>
<dbReference type="OrthoDB" id="7181739at2"/>
<proteinExistence type="inferred from homology"/>
<protein>
    <submittedName>
        <fullName evidence="4">NodT family efflux transporter outer membrane factor (OMF) lipoprotein</fullName>
    </submittedName>
</protein>
<evidence type="ECO:0000313" key="5">
    <source>
        <dbReference type="Proteomes" id="UP000252893"/>
    </source>
</evidence>
<reference evidence="4 5" key="1">
    <citation type="submission" date="2018-06" db="EMBL/GenBank/DDBJ databases">
        <title>Genomic Encyclopedia of Type Strains, Phase IV (KMG-IV): sequencing the most valuable type-strain genomes for metagenomic binning, comparative biology and taxonomic classification.</title>
        <authorList>
            <person name="Goeker M."/>
        </authorList>
    </citation>
    <scope>NUCLEOTIDE SEQUENCE [LARGE SCALE GENOMIC DNA]</scope>
    <source>
        <strain evidence="4 5">DSM 25619</strain>
    </source>
</reference>
<dbReference type="Gene3D" id="1.20.1600.10">
    <property type="entry name" value="Outer membrane efflux proteins (OEP)"/>
    <property type="match status" value="1"/>
</dbReference>
<keyword evidence="2" id="KW-1134">Transmembrane beta strand</keyword>
<dbReference type="Gene3D" id="2.20.200.10">
    <property type="entry name" value="Outer membrane efflux proteins (OEP)"/>
    <property type="match status" value="1"/>
</dbReference>
<comment type="subcellular location">
    <subcellularLocation>
        <location evidence="2">Cell membrane</location>
        <topology evidence="2">Lipid-anchor</topology>
    </subcellularLocation>
</comment>
<keyword evidence="2" id="KW-0564">Palmitate</keyword>
<name>A0A366DPW1_9HYPH</name>
<dbReference type="GO" id="GO:0005886">
    <property type="term" value="C:plasma membrane"/>
    <property type="evidence" value="ECO:0007669"/>
    <property type="project" value="UniProtKB-SubCell"/>
</dbReference>
<comment type="caution">
    <text evidence="4">The sequence shown here is derived from an EMBL/GenBank/DDBJ whole genome shotgun (WGS) entry which is preliminary data.</text>
</comment>
<evidence type="ECO:0000256" key="2">
    <source>
        <dbReference type="RuleBase" id="RU362097"/>
    </source>
</evidence>
<dbReference type="Pfam" id="PF02321">
    <property type="entry name" value="OEP"/>
    <property type="match status" value="2"/>
</dbReference>
<feature type="chain" id="PRO_5016484193" evidence="2">
    <location>
        <begin position="20"/>
        <end position="487"/>
    </location>
</feature>